<dbReference type="GO" id="GO:0008285">
    <property type="term" value="P:negative regulation of cell population proliferation"/>
    <property type="evidence" value="ECO:0007669"/>
    <property type="project" value="TreeGrafter"/>
</dbReference>
<organism evidence="11 12">
    <name type="scientific">Eleginops maclovinus</name>
    <name type="common">Patagonian blennie</name>
    <name type="synonym">Eleginus maclovinus</name>
    <dbReference type="NCBI Taxonomy" id="56733"/>
    <lineage>
        <taxon>Eukaryota</taxon>
        <taxon>Metazoa</taxon>
        <taxon>Chordata</taxon>
        <taxon>Craniata</taxon>
        <taxon>Vertebrata</taxon>
        <taxon>Euteleostomi</taxon>
        <taxon>Actinopterygii</taxon>
        <taxon>Neopterygii</taxon>
        <taxon>Teleostei</taxon>
        <taxon>Neoteleostei</taxon>
        <taxon>Acanthomorphata</taxon>
        <taxon>Eupercaria</taxon>
        <taxon>Perciformes</taxon>
        <taxon>Notothenioidei</taxon>
        <taxon>Eleginopidae</taxon>
        <taxon>Eleginops</taxon>
    </lineage>
</organism>
<evidence type="ECO:0000313" key="12">
    <source>
        <dbReference type="Proteomes" id="UP001346869"/>
    </source>
</evidence>
<feature type="region of interest" description="Disordered" evidence="10">
    <location>
        <begin position="595"/>
        <end position="624"/>
    </location>
</feature>
<keyword evidence="6" id="KW-0805">Transcription regulation</keyword>
<evidence type="ECO:0000256" key="6">
    <source>
        <dbReference type="ARBA" id="ARBA00023015"/>
    </source>
</evidence>
<dbReference type="InterPro" id="IPR007747">
    <property type="entry name" value="Menin"/>
</dbReference>
<dbReference type="GO" id="GO:0035097">
    <property type="term" value="C:histone methyltransferase complex"/>
    <property type="evidence" value="ECO:0007669"/>
    <property type="project" value="TreeGrafter"/>
</dbReference>
<feature type="compositionally biased region" description="Polar residues" evidence="10">
    <location>
        <begin position="595"/>
        <end position="612"/>
    </location>
</feature>
<gene>
    <name evidence="11" type="ORF">PBY51_006290</name>
</gene>
<dbReference type="GO" id="GO:0000785">
    <property type="term" value="C:chromatin"/>
    <property type="evidence" value="ECO:0007669"/>
    <property type="project" value="TreeGrafter"/>
</dbReference>
<keyword evidence="5" id="KW-0156">Chromatin regulator</keyword>
<dbReference type="Pfam" id="PF05053">
    <property type="entry name" value="Menin"/>
    <property type="match status" value="2"/>
</dbReference>
<evidence type="ECO:0000256" key="5">
    <source>
        <dbReference type="ARBA" id="ARBA00022853"/>
    </source>
</evidence>
<evidence type="ECO:0000256" key="3">
    <source>
        <dbReference type="ARBA" id="ARBA00022491"/>
    </source>
</evidence>
<dbReference type="Proteomes" id="UP001346869">
    <property type="component" value="Unassembled WGS sequence"/>
</dbReference>
<dbReference type="AlphaFoldDB" id="A0AAN8ABB8"/>
<dbReference type="PANTHER" id="PTHR12693">
    <property type="entry name" value="MENIN"/>
    <property type="match status" value="1"/>
</dbReference>
<evidence type="ECO:0000256" key="1">
    <source>
        <dbReference type="ARBA" id="ARBA00004123"/>
    </source>
</evidence>
<comment type="subcellular location">
    <subcellularLocation>
        <location evidence="1">Nucleus</location>
    </subcellularLocation>
</comment>
<proteinExistence type="predicted"/>
<keyword evidence="9" id="KW-0539">Nucleus</keyword>
<feature type="region of interest" description="Disordered" evidence="10">
    <location>
        <begin position="379"/>
        <end position="401"/>
    </location>
</feature>
<keyword evidence="8" id="KW-0804">Transcription</keyword>
<dbReference type="GO" id="GO:0045786">
    <property type="term" value="P:negative regulation of cell cycle"/>
    <property type="evidence" value="ECO:0007669"/>
    <property type="project" value="TreeGrafter"/>
</dbReference>
<dbReference type="GO" id="GO:0000976">
    <property type="term" value="F:transcription cis-regulatory region binding"/>
    <property type="evidence" value="ECO:0007669"/>
    <property type="project" value="TreeGrafter"/>
</dbReference>
<evidence type="ECO:0000256" key="9">
    <source>
        <dbReference type="ARBA" id="ARBA00023242"/>
    </source>
</evidence>
<feature type="compositionally biased region" description="Low complexity" evidence="10">
    <location>
        <begin position="496"/>
        <end position="517"/>
    </location>
</feature>
<comment type="caution">
    <text evidence="11">The sequence shown here is derived from an EMBL/GenBank/DDBJ whole genome shotgun (WGS) entry which is preliminary data.</text>
</comment>
<feature type="compositionally biased region" description="Acidic residues" evidence="10">
    <location>
        <begin position="467"/>
        <end position="476"/>
    </location>
</feature>
<dbReference type="GO" id="GO:0006325">
    <property type="term" value="P:chromatin organization"/>
    <property type="evidence" value="ECO:0007669"/>
    <property type="project" value="UniProtKB-KW"/>
</dbReference>
<reference evidence="11 12" key="1">
    <citation type="journal article" date="2023" name="Genes (Basel)">
        <title>Chromosome-Level Genome Assembly and Circadian Gene Repertoire of the Patagonia Blennie Eleginops maclovinus-The Closest Ancestral Proxy of Antarctic Cryonotothenioids.</title>
        <authorList>
            <person name="Cheng C.C."/>
            <person name="Rivera-Colon A.G."/>
            <person name="Minhas B.F."/>
            <person name="Wilson L."/>
            <person name="Rayamajhi N."/>
            <person name="Vargas-Chacoff L."/>
            <person name="Catchen J.M."/>
        </authorList>
    </citation>
    <scope>NUCLEOTIDE SEQUENCE [LARGE SCALE GENOMIC DNA]</scope>
    <source>
        <strain evidence="11">JMC-PN-2008</strain>
    </source>
</reference>
<evidence type="ECO:0000256" key="4">
    <source>
        <dbReference type="ARBA" id="ARBA00022553"/>
    </source>
</evidence>
<reference evidence="11 12" key="2">
    <citation type="journal article" date="2023" name="Mol. Biol. Evol.">
        <title>Genomics of Secondarily Temperate Adaptation in the Only Non-Antarctic Icefish.</title>
        <authorList>
            <person name="Rivera-Colon A.G."/>
            <person name="Rayamajhi N."/>
            <person name="Minhas B.F."/>
            <person name="Madrigal G."/>
            <person name="Bilyk K.T."/>
            <person name="Yoon V."/>
            <person name="Hune M."/>
            <person name="Gregory S."/>
            <person name="Cheng C.H.C."/>
            <person name="Catchen J.M."/>
        </authorList>
    </citation>
    <scope>NUCLEOTIDE SEQUENCE [LARGE SCALE GENOMIC DNA]</scope>
    <source>
        <strain evidence="11">JMC-PN-2008</strain>
    </source>
</reference>
<sequence length="624" mass="69262">MGLHSTQKKHFPLRGIDGVVQLFDTELRKPEPDLALLSLVLGFVEHFLAVNRVIPINVPGVRFEPLEADCPNSCFPTVELGMISALYERFTAQIRGAVDLSQYRRTGSGSSRELVKKVSDVIWNSLSRSYFKDRAHIQSLFSLITGTKLDSSGVAFAVVAACQVLGLKDVHLALSEDHAWVIFSKNGEETAEVTWHGKGNEDRRGQTVTTGVSEKSWLYLKGSYMKCDRNMEVAFMVCAINPSLDLHTDSSELLQLQQKLLWLLYDRGDLDRYPMAMGTLADLEDQEPIPGKESPLQIHLKAVSSAQRFYNNEHIYPYMYLAGFHYRHRDVREALKSWSDAAQVMQEYNYFREDEEIYKEFFDIANDVIPTLLKETAAAAESTGEGGEGGDGSDKDQPKQAAAFSALQDSECFAHLLCFYDGICKWEEGSPTPVLHVGWATYLVQSLSRFDAQVRQKVTIITKEPEPQNDDDDMSSDDPREGRRRGPRRESKLDEQSSPPSAAPTSPSSQLSTQTPAAAQPKKVGDVAGRRRSSQGLRGVDAEGKPKSPSPDSSPSSPSPAGPVVTFKSEKMKGMKGLLCAAKVNSSAIKLQLTAQSQVQMKRQKSTPSGDYSMSFMKRQRKSL</sequence>
<dbReference type="CDD" id="cd14456">
    <property type="entry name" value="Menin"/>
    <property type="match status" value="1"/>
</dbReference>
<keyword evidence="4" id="KW-0597">Phosphoprotein</keyword>
<dbReference type="GO" id="GO:0006357">
    <property type="term" value="P:regulation of transcription by RNA polymerase II"/>
    <property type="evidence" value="ECO:0007669"/>
    <property type="project" value="TreeGrafter"/>
</dbReference>
<dbReference type="GO" id="GO:0003682">
    <property type="term" value="F:chromatin binding"/>
    <property type="evidence" value="ECO:0007669"/>
    <property type="project" value="TreeGrafter"/>
</dbReference>
<feature type="region of interest" description="Disordered" evidence="10">
    <location>
        <begin position="460"/>
        <end position="567"/>
    </location>
</feature>
<keyword evidence="7" id="KW-0238">DNA-binding</keyword>
<accession>A0AAN8ABB8</accession>
<dbReference type="PANTHER" id="PTHR12693:SF3">
    <property type="entry name" value="MENIN"/>
    <property type="match status" value="1"/>
</dbReference>
<evidence type="ECO:0000256" key="7">
    <source>
        <dbReference type="ARBA" id="ARBA00023125"/>
    </source>
</evidence>
<protein>
    <recommendedName>
        <fullName evidence="2">Menin</fullName>
    </recommendedName>
</protein>
<name>A0AAN8ABB8_ELEMC</name>
<evidence type="ECO:0000256" key="10">
    <source>
        <dbReference type="SAM" id="MobiDB-lite"/>
    </source>
</evidence>
<dbReference type="GO" id="GO:0000403">
    <property type="term" value="F:Y-form DNA binding"/>
    <property type="evidence" value="ECO:0007669"/>
    <property type="project" value="TreeGrafter"/>
</dbReference>
<evidence type="ECO:0000313" key="11">
    <source>
        <dbReference type="EMBL" id="KAK5848697.1"/>
    </source>
</evidence>
<evidence type="ECO:0000256" key="8">
    <source>
        <dbReference type="ARBA" id="ARBA00023163"/>
    </source>
</evidence>
<dbReference type="EMBL" id="JAUZQC010000025">
    <property type="protein sequence ID" value="KAK5848697.1"/>
    <property type="molecule type" value="Genomic_DNA"/>
</dbReference>
<evidence type="ECO:0000256" key="2">
    <source>
        <dbReference type="ARBA" id="ARBA00021162"/>
    </source>
</evidence>
<keyword evidence="12" id="KW-1185">Reference proteome</keyword>
<keyword evidence="3" id="KW-0678">Repressor</keyword>